<organism evidence="9">
    <name type="scientific">Lichtheimia ramosa</name>
    <dbReference type="NCBI Taxonomy" id="688394"/>
    <lineage>
        <taxon>Eukaryota</taxon>
        <taxon>Fungi</taxon>
        <taxon>Fungi incertae sedis</taxon>
        <taxon>Mucoromycota</taxon>
        <taxon>Mucoromycotina</taxon>
        <taxon>Mucoromycetes</taxon>
        <taxon>Mucorales</taxon>
        <taxon>Lichtheimiaceae</taxon>
        <taxon>Lichtheimia</taxon>
    </lineage>
</organism>
<dbReference type="EMBL" id="LK023346">
    <property type="protein sequence ID" value="CDS11086.1"/>
    <property type="molecule type" value="Genomic_DNA"/>
</dbReference>
<evidence type="ECO:0000256" key="1">
    <source>
        <dbReference type="ARBA" id="ARBA00022448"/>
    </source>
</evidence>
<dbReference type="OrthoDB" id="689350at2759"/>
<keyword evidence="5" id="KW-0406">Ion transport</keyword>
<dbReference type="FunFam" id="3.30.70.100:FF:000008">
    <property type="entry name" value="Copper transport protein ATOX1"/>
    <property type="match status" value="1"/>
</dbReference>
<evidence type="ECO:0000256" key="2">
    <source>
        <dbReference type="ARBA" id="ARBA00022723"/>
    </source>
</evidence>
<comment type="similarity">
    <text evidence="7">Belongs to the ATX1 family.</text>
</comment>
<dbReference type="AlphaFoldDB" id="A0A077WU21"/>
<dbReference type="Pfam" id="PF00403">
    <property type="entry name" value="HMA"/>
    <property type="match status" value="1"/>
</dbReference>
<evidence type="ECO:0000256" key="4">
    <source>
        <dbReference type="ARBA" id="ARBA00023008"/>
    </source>
</evidence>
<keyword evidence="4" id="KW-0186">Copper</keyword>
<dbReference type="PROSITE" id="PS50846">
    <property type="entry name" value="HMA_2"/>
    <property type="match status" value="1"/>
</dbReference>
<keyword evidence="2" id="KW-0479">Metal-binding</keyword>
<feature type="domain" description="HMA" evidence="8">
    <location>
        <begin position="1"/>
        <end position="64"/>
    </location>
</feature>
<dbReference type="InterPro" id="IPR017969">
    <property type="entry name" value="Heavy-metal-associated_CS"/>
</dbReference>
<dbReference type="PANTHER" id="PTHR46365">
    <property type="entry name" value="COPPER TRANSPORT PROTEIN ATOX1"/>
    <property type="match status" value="1"/>
</dbReference>
<evidence type="ECO:0000256" key="7">
    <source>
        <dbReference type="ARBA" id="ARBA00038171"/>
    </source>
</evidence>
<dbReference type="GO" id="GO:0046872">
    <property type="term" value="F:metal ion binding"/>
    <property type="evidence" value="ECO:0007669"/>
    <property type="project" value="UniProtKB-KW"/>
</dbReference>
<dbReference type="InterPro" id="IPR051881">
    <property type="entry name" value="Copper_transport_ATOX1-like"/>
</dbReference>
<keyword evidence="3" id="KW-0187">Copper transport</keyword>
<dbReference type="GO" id="GO:0005829">
    <property type="term" value="C:cytosol"/>
    <property type="evidence" value="ECO:0007669"/>
    <property type="project" value="TreeGrafter"/>
</dbReference>
<dbReference type="GO" id="GO:0016531">
    <property type="term" value="F:copper chaperone activity"/>
    <property type="evidence" value="ECO:0007669"/>
    <property type="project" value="TreeGrafter"/>
</dbReference>
<dbReference type="InterPro" id="IPR036163">
    <property type="entry name" value="HMA_dom_sf"/>
</dbReference>
<keyword evidence="6" id="KW-0143">Chaperone</keyword>
<evidence type="ECO:0000259" key="8">
    <source>
        <dbReference type="PROSITE" id="PS50846"/>
    </source>
</evidence>
<sequence length="66" mass="7314">MAEYKFNVEMACSGCSNAVKRALGKLEGVNKIDIDLEKQEVVVETELARDTVLEAIKKTGKKVNEE</sequence>
<protein>
    <recommendedName>
        <fullName evidence="8">HMA domain-containing protein</fullName>
    </recommendedName>
</protein>
<evidence type="ECO:0000256" key="5">
    <source>
        <dbReference type="ARBA" id="ARBA00023065"/>
    </source>
</evidence>
<proteinExistence type="inferred from homology"/>
<gene>
    <name evidence="9" type="ORF">LRAMOSA03350</name>
</gene>
<keyword evidence="1" id="KW-0813">Transport</keyword>
<dbReference type="SUPFAM" id="SSF55008">
    <property type="entry name" value="HMA, heavy metal-associated domain"/>
    <property type="match status" value="1"/>
</dbReference>
<dbReference type="InterPro" id="IPR006121">
    <property type="entry name" value="HMA_dom"/>
</dbReference>
<dbReference type="Gene3D" id="3.30.70.100">
    <property type="match status" value="1"/>
</dbReference>
<dbReference type="CDD" id="cd00371">
    <property type="entry name" value="HMA"/>
    <property type="match status" value="1"/>
</dbReference>
<reference evidence="9" key="1">
    <citation type="journal article" date="2014" name="Genome Announc.">
        <title>De novo whole-genome sequence and genome annotation of Lichtheimia ramosa.</title>
        <authorList>
            <person name="Linde J."/>
            <person name="Schwartze V."/>
            <person name="Binder U."/>
            <person name="Lass-Florl C."/>
            <person name="Voigt K."/>
            <person name="Horn F."/>
        </authorList>
    </citation>
    <scope>NUCLEOTIDE SEQUENCE</scope>
    <source>
        <strain evidence="9">JMRC FSU:6197</strain>
    </source>
</reference>
<evidence type="ECO:0000256" key="6">
    <source>
        <dbReference type="ARBA" id="ARBA00023186"/>
    </source>
</evidence>
<dbReference type="GO" id="GO:0006825">
    <property type="term" value="P:copper ion transport"/>
    <property type="evidence" value="ECO:0007669"/>
    <property type="project" value="UniProtKB-KW"/>
</dbReference>
<dbReference type="PROSITE" id="PS01047">
    <property type="entry name" value="HMA_1"/>
    <property type="match status" value="1"/>
</dbReference>
<dbReference type="PANTHER" id="PTHR46365:SF1">
    <property type="entry name" value="COPPER TRANSPORT PROTEIN ATOX1"/>
    <property type="match status" value="1"/>
</dbReference>
<evidence type="ECO:0000256" key="3">
    <source>
        <dbReference type="ARBA" id="ARBA00022796"/>
    </source>
</evidence>
<name>A0A077WU21_9FUNG</name>
<accession>A0A077WU21</accession>
<evidence type="ECO:0000313" key="9">
    <source>
        <dbReference type="EMBL" id="CDS11086.1"/>
    </source>
</evidence>